<dbReference type="AlphaFoldDB" id="A0A0G0X756"/>
<keyword evidence="1" id="KW-1133">Transmembrane helix</keyword>
<protein>
    <recommendedName>
        <fullName evidence="2">DUF2341 domain-containing protein</fullName>
    </recommendedName>
</protein>
<feature type="non-terminal residue" evidence="3">
    <location>
        <position position="290"/>
    </location>
</feature>
<evidence type="ECO:0000256" key="1">
    <source>
        <dbReference type="SAM" id="Phobius"/>
    </source>
</evidence>
<dbReference type="EMBL" id="LCCA01000043">
    <property type="protein sequence ID" value="KKS20775.1"/>
    <property type="molecule type" value="Genomic_DNA"/>
</dbReference>
<evidence type="ECO:0000313" key="4">
    <source>
        <dbReference type="Proteomes" id="UP000034920"/>
    </source>
</evidence>
<dbReference type="Pfam" id="PF10102">
    <property type="entry name" value="DUF2341"/>
    <property type="match status" value="1"/>
</dbReference>
<keyword evidence="1" id="KW-0472">Membrane</keyword>
<reference evidence="3 4" key="1">
    <citation type="journal article" date="2015" name="Nature">
        <title>rRNA introns, odd ribosomes, and small enigmatic genomes across a large radiation of phyla.</title>
        <authorList>
            <person name="Brown C.T."/>
            <person name="Hug L.A."/>
            <person name="Thomas B.C."/>
            <person name="Sharon I."/>
            <person name="Castelle C.J."/>
            <person name="Singh A."/>
            <person name="Wilkins M.J."/>
            <person name="Williams K.H."/>
            <person name="Banfield J.F."/>
        </authorList>
    </citation>
    <scope>NUCLEOTIDE SEQUENCE [LARGE SCALE GENOMIC DNA]</scope>
</reference>
<comment type="caution">
    <text evidence="3">The sequence shown here is derived from an EMBL/GenBank/DDBJ whole genome shotgun (WGS) entry which is preliminary data.</text>
</comment>
<feature type="transmembrane region" description="Helical" evidence="1">
    <location>
        <begin position="65"/>
        <end position="85"/>
    </location>
</feature>
<accession>A0A0G0X756</accession>
<organism evidence="3 4">
    <name type="scientific">candidate division WWE3 bacterium GW2011_GWA1_41_8</name>
    <dbReference type="NCBI Taxonomy" id="1619103"/>
    <lineage>
        <taxon>Bacteria</taxon>
        <taxon>Katanobacteria</taxon>
    </lineage>
</organism>
<proteinExistence type="predicted"/>
<evidence type="ECO:0000313" key="3">
    <source>
        <dbReference type="EMBL" id="KKS20775.1"/>
    </source>
</evidence>
<keyword evidence="1" id="KW-0812">Transmembrane</keyword>
<sequence length="290" mass="33157">MNMKTAAKFKKKQDKPISSLAEFPKHSVNKFLINFYGNRFLKHLAILFSKVSNLIKKFRKMNRQYLLPFSIGILLILGPIVYLTIFKSESVQAWYDDNWNYRVKYTISNSGSADSDKKVKFDIDTAAIITDGKLQTDCGDSRFTDINGQILEYYLDTVGGACNTNSTDYYVLVPTINSGDTIIYHYYGNPYAPNGTNDSQFTQDTFSPTSLTSASSETGKGPVAYWKLDEGYDKKADTKIEQQIEIMNQEYSTFYATWYNESWTRRKLITATNNVASELTNYQIQLTLTY</sequence>
<dbReference type="InterPro" id="IPR018765">
    <property type="entry name" value="DUF2341"/>
</dbReference>
<gene>
    <name evidence="3" type="ORF">UU80_C0043G0001</name>
</gene>
<feature type="domain" description="DUF2341" evidence="2">
    <location>
        <begin position="137"/>
        <end position="210"/>
    </location>
</feature>
<name>A0A0G0X756_UNCKA</name>
<evidence type="ECO:0000259" key="2">
    <source>
        <dbReference type="Pfam" id="PF10102"/>
    </source>
</evidence>
<dbReference type="STRING" id="1619103.UU80_C0043G0001"/>
<dbReference type="Proteomes" id="UP000034920">
    <property type="component" value="Unassembled WGS sequence"/>
</dbReference>